<feature type="compositionally biased region" description="Low complexity" evidence="1">
    <location>
        <begin position="7"/>
        <end position="25"/>
    </location>
</feature>
<proteinExistence type="predicted"/>
<protein>
    <submittedName>
        <fullName evidence="2">Uncharacterized protein</fullName>
    </submittedName>
</protein>
<evidence type="ECO:0000313" key="3">
    <source>
        <dbReference type="Proteomes" id="UP000663864"/>
    </source>
</evidence>
<name>A0A815WWI6_9BILA</name>
<sequence>NNLNQQSTVTISAPPTVSSSSTASAAQRAYAAYSNRTSTS</sequence>
<evidence type="ECO:0000313" key="2">
    <source>
        <dbReference type="EMBL" id="CAF1553001.1"/>
    </source>
</evidence>
<feature type="non-terminal residue" evidence="2">
    <location>
        <position position="1"/>
    </location>
</feature>
<feature type="region of interest" description="Disordered" evidence="1">
    <location>
        <begin position="1"/>
        <end position="25"/>
    </location>
</feature>
<dbReference type="EMBL" id="CAJNOT010018062">
    <property type="protein sequence ID" value="CAF1553001.1"/>
    <property type="molecule type" value="Genomic_DNA"/>
</dbReference>
<comment type="caution">
    <text evidence="2">The sequence shown here is derived from an EMBL/GenBank/DDBJ whole genome shotgun (WGS) entry which is preliminary data.</text>
</comment>
<organism evidence="2 3">
    <name type="scientific">Rotaria sordida</name>
    <dbReference type="NCBI Taxonomy" id="392033"/>
    <lineage>
        <taxon>Eukaryota</taxon>
        <taxon>Metazoa</taxon>
        <taxon>Spiralia</taxon>
        <taxon>Gnathifera</taxon>
        <taxon>Rotifera</taxon>
        <taxon>Eurotatoria</taxon>
        <taxon>Bdelloidea</taxon>
        <taxon>Philodinida</taxon>
        <taxon>Philodinidae</taxon>
        <taxon>Rotaria</taxon>
    </lineage>
</organism>
<dbReference type="AlphaFoldDB" id="A0A815WWI6"/>
<reference evidence="2" key="1">
    <citation type="submission" date="2021-02" db="EMBL/GenBank/DDBJ databases">
        <authorList>
            <person name="Nowell W R."/>
        </authorList>
    </citation>
    <scope>NUCLEOTIDE SEQUENCE</scope>
</reference>
<evidence type="ECO:0000256" key="1">
    <source>
        <dbReference type="SAM" id="MobiDB-lite"/>
    </source>
</evidence>
<accession>A0A815WWI6</accession>
<dbReference type="Proteomes" id="UP000663864">
    <property type="component" value="Unassembled WGS sequence"/>
</dbReference>
<gene>
    <name evidence="2" type="ORF">ZHD862_LOCUS39390</name>
</gene>